<evidence type="ECO:0000313" key="3">
    <source>
        <dbReference type="Proteomes" id="UP000065521"/>
    </source>
</evidence>
<dbReference type="EMBL" id="LOTN01000019">
    <property type="protein sequence ID" value="KUZ93293.1"/>
    <property type="molecule type" value="Genomic_DNA"/>
</dbReference>
<dbReference type="InterPro" id="IPR011990">
    <property type="entry name" value="TPR-like_helical_dom_sf"/>
</dbReference>
<sequence>MRLCLQRGWLERAKETAAGLAALMPEQPPAPMGSFLETWASWCEVQARLDIATGRSDRAAERLDELKHTFARAGMKYLEARTSLLRALALEQANAHEAASAALEDALRYAQSNGMISSFVDEGEPSLRLLTRWTRDTPDRASIQRAFVDLTCSPRLVR</sequence>
<name>A0A102KHX8_9BURK</name>
<dbReference type="AlphaFoldDB" id="A0A102KHX8"/>
<comment type="caution">
    <text evidence="2">The sequence shown here is derived from an EMBL/GenBank/DDBJ whole genome shotgun (WGS) entry which is preliminary data.</text>
</comment>
<evidence type="ECO:0000259" key="1">
    <source>
        <dbReference type="Pfam" id="PF17874"/>
    </source>
</evidence>
<protein>
    <recommendedName>
        <fullName evidence="1">MalT-like TPR region domain-containing protein</fullName>
    </recommendedName>
</protein>
<reference evidence="2 3" key="1">
    <citation type="submission" date="2015-11" db="EMBL/GenBank/DDBJ databases">
        <title>Expanding the genomic diversity of Burkholderia species for the development of highly accurate diagnostics.</title>
        <authorList>
            <person name="Sahl J."/>
            <person name="Keim P."/>
            <person name="Wagner D."/>
        </authorList>
    </citation>
    <scope>NUCLEOTIDE SEQUENCE [LARGE SCALE GENOMIC DNA]</scope>
    <source>
        <strain evidence="2 3">RF32-BP4</strain>
    </source>
</reference>
<accession>A0A102KHX8</accession>
<dbReference type="Pfam" id="PF17874">
    <property type="entry name" value="TPR_MalT"/>
    <property type="match status" value="1"/>
</dbReference>
<organism evidence="2 3">
    <name type="scientific">Burkholderia ubonensis</name>
    <dbReference type="NCBI Taxonomy" id="101571"/>
    <lineage>
        <taxon>Bacteria</taxon>
        <taxon>Pseudomonadati</taxon>
        <taxon>Pseudomonadota</taxon>
        <taxon>Betaproteobacteria</taxon>
        <taxon>Burkholderiales</taxon>
        <taxon>Burkholderiaceae</taxon>
        <taxon>Burkholderia</taxon>
        <taxon>Burkholderia cepacia complex</taxon>
    </lineage>
</organism>
<dbReference type="Gene3D" id="1.25.40.10">
    <property type="entry name" value="Tetratricopeptide repeat domain"/>
    <property type="match status" value="1"/>
</dbReference>
<dbReference type="InterPro" id="IPR041617">
    <property type="entry name" value="TPR_MalT"/>
</dbReference>
<gene>
    <name evidence="2" type="ORF">WI38_09615</name>
</gene>
<proteinExistence type="predicted"/>
<dbReference type="Proteomes" id="UP000065521">
    <property type="component" value="Unassembled WGS sequence"/>
</dbReference>
<feature type="domain" description="MalT-like TPR region" evidence="1">
    <location>
        <begin position="2"/>
        <end position="133"/>
    </location>
</feature>
<evidence type="ECO:0000313" key="2">
    <source>
        <dbReference type="EMBL" id="KUZ93293.1"/>
    </source>
</evidence>
<dbReference type="SUPFAM" id="SSF48452">
    <property type="entry name" value="TPR-like"/>
    <property type="match status" value="1"/>
</dbReference>